<accession>A0A7W3XT65</accession>
<evidence type="ECO:0000313" key="2">
    <source>
        <dbReference type="EMBL" id="MBA9087291.1"/>
    </source>
</evidence>
<dbReference type="GO" id="GO:0008803">
    <property type="term" value="F:bis(5'-nucleosyl)-tetraphosphatase (symmetrical) activity"/>
    <property type="evidence" value="ECO:0007669"/>
    <property type="project" value="TreeGrafter"/>
</dbReference>
<dbReference type="CDD" id="cd00144">
    <property type="entry name" value="MPP_PPP_family"/>
    <property type="match status" value="1"/>
</dbReference>
<proteinExistence type="predicted"/>
<evidence type="ECO:0000259" key="1">
    <source>
        <dbReference type="Pfam" id="PF00149"/>
    </source>
</evidence>
<dbReference type="InterPro" id="IPR029052">
    <property type="entry name" value="Metallo-depent_PP-like"/>
</dbReference>
<dbReference type="PANTHER" id="PTHR42850">
    <property type="entry name" value="METALLOPHOSPHOESTERASE"/>
    <property type="match status" value="1"/>
</dbReference>
<dbReference type="InterPro" id="IPR004843">
    <property type="entry name" value="Calcineurin-like_PHP"/>
</dbReference>
<evidence type="ECO:0000313" key="3">
    <source>
        <dbReference type="Proteomes" id="UP000567067"/>
    </source>
</evidence>
<dbReference type="Proteomes" id="UP000567067">
    <property type="component" value="Unassembled WGS sequence"/>
</dbReference>
<keyword evidence="2" id="KW-0378">Hydrolase</keyword>
<feature type="domain" description="Calcineurin-like phosphoesterase" evidence="1">
    <location>
        <begin position="1"/>
        <end position="157"/>
    </location>
</feature>
<dbReference type="GO" id="GO:0004722">
    <property type="term" value="F:protein serine/threonine phosphatase activity"/>
    <property type="evidence" value="ECO:0007669"/>
    <property type="project" value="UniProtKB-EC"/>
</dbReference>
<dbReference type="PANTHER" id="PTHR42850:SF4">
    <property type="entry name" value="ZINC-DEPENDENT ENDOPOLYPHOSPHATASE"/>
    <property type="match status" value="1"/>
</dbReference>
<reference evidence="2 3" key="1">
    <citation type="submission" date="2020-08" db="EMBL/GenBank/DDBJ databases">
        <title>Genomic Encyclopedia of Type Strains, Phase III (KMG-III): the genomes of soil and plant-associated and newly described type strains.</title>
        <authorList>
            <person name="Whitman W."/>
        </authorList>
    </citation>
    <scope>NUCLEOTIDE SEQUENCE [LARGE SCALE GENOMIC DNA]</scope>
    <source>
        <strain evidence="2 3">CECT 8693</strain>
    </source>
</reference>
<comment type="caution">
    <text evidence="2">The sequence shown here is derived from an EMBL/GenBank/DDBJ whole genome shotgun (WGS) entry which is preliminary data.</text>
</comment>
<sequence>MRTIVISDIHGYYRTFEALLTRVDYKPSKDRLFLLGDYVDGGPAALEVVRLVQQLMEYPNVHAIGGNHDDMFLSWLDGQDYLITPYTNPKNGGLQTIYSFCPPEINDGDAAREYINEHYISEINFLRSLPNYYEDDRHIYVHAGIDPEQNDWKQTSHKDFRWIRGRFYKYDGQLPVNKTIIFGHEVCARLHKNENIFYPWFGAQMIGID</sequence>
<dbReference type="Gene3D" id="3.60.21.10">
    <property type="match status" value="1"/>
</dbReference>
<organism evidence="2 3">
    <name type="scientific">Fontibacillus solani</name>
    <dbReference type="NCBI Taxonomy" id="1572857"/>
    <lineage>
        <taxon>Bacteria</taxon>
        <taxon>Bacillati</taxon>
        <taxon>Bacillota</taxon>
        <taxon>Bacilli</taxon>
        <taxon>Bacillales</taxon>
        <taxon>Paenibacillaceae</taxon>
        <taxon>Fontibacillus</taxon>
    </lineage>
</organism>
<dbReference type="SUPFAM" id="SSF56300">
    <property type="entry name" value="Metallo-dependent phosphatases"/>
    <property type="match status" value="1"/>
</dbReference>
<keyword evidence="3" id="KW-1185">Reference proteome</keyword>
<dbReference type="EC" id="3.1.3.16" evidence="2"/>
<protein>
    <submittedName>
        <fullName evidence="2">Serine/threonine protein phosphatase 1</fullName>
        <ecNumber evidence="2">3.1.3.16</ecNumber>
    </submittedName>
</protein>
<gene>
    <name evidence="2" type="ORF">FHR92_003775</name>
</gene>
<dbReference type="EMBL" id="JACJIP010000028">
    <property type="protein sequence ID" value="MBA9087291.1"/>
    <property type="molecule type" value="Genomic_DNA"/>
</dbReference>
<dbReference type="AlphaFoldDB" id="A0A7W3XT65"/>
<dbReference type="RefSeq" id="WP_182538124.1">
    <property type="nucleotide sequence ID" value="NZ_JACJIP010000028.1"/>
</dbReference>
<dbReference type="Pfam" id="PF00149">
    <property type="entry name" value="Metallophos"/>
    <property type="match status" value="1"/>
</dbReference>
<dbReference type="GO" id="GO:0005737">
    <property type="term" value="C:cytoplasm"/>
    <property type="evidence" value="ECO:0007669"/>
    <property type="project" value="TreeGrafter"/>
</dbReference>
<dbReference type="GO" id="GO:0110154">
    <property type="term" value="P:RNA decapping"/>
    <property type="evidence" value="ECO:0007669"/>
    <property type="project" value="TreeGrafter"/>
</dbReference>
<name>A0A7W3XT65_9BACL</name>
<dbReference type="InterPro" id="IPR050126">
    <property type="entry name" value="Ap4A_hydrolase"/>
</dbReference>